<sequence length="93" mass="10581">TRHEKPSVPAVNHGDVWKNQPETGFTAFERKNCPIKTVCGWIRTPDPAHHPNPSQPASCSRYLSSGFKAAVRMSLDSKEVRVKRELDRIERQN</sequence>
<dbReference type="Proteomes" id="UP001476798">
    <property type="component" value="Unassembled WGS sequence"/>
</dbReference>
<name>A0ABV0PQ68_9TELE</name>
<feature type="non-terminal residue" evidence="1">
    <location>
        <position position="1"/>
    </location>
</feature>
<evidence type="ECO:0000313" key="2">
    <source>
        <dbReference type="Proteomes" id="UP001476798"/>
    </source>
</evidence>
<reference evidence="1 2" key="1">
    <citation type="submission" date="2021-06" db="EMBL/GenBank/DDBJ databases">
        <authorList>
            <person name="Palmer J.M."/>
        </authorList>
    </citation>
    <scope>NUCLEOTIDE SEQUENCE [LARGE SCALE GENOMIC DNA]</scope>
    <source>
        <strain evidence="1 2">GA_2019</strain>
        <tissue evidence="1">Muscle</tissue>
    </source>
</reference>
<proteinExistence type="predicted"/>
<keyword evidence="2" id="KW-1185">Reference proteome</keyword>
<comment type="caution">
    <text evidence="1">The sequence shown here is derived from an EMBL/GenBank/DDBJ whole genome shotgun (WGS) entry which is preliminary data.</text>
</comment>
<evidence type="ECO:0000313" key="1">
    <source>
        <dbReference type="EMBL" id="MEQ2185634.1"/>
    </source>
</evidence>
<dbReference type="EMBL" id="JAHRIO010081831">
    <property type="protein sequence ID" value="MEQ2185634.1"/>
    <property type="molecule type" value="Genomic_DNA"/>
</dbReference>
<gene>
    <name evidence="1" type="ORF">GOODEAATRI_020221</name>
</gene>
<protein>
    <submittedName>
        <fullName evidence="1">Uncharacterized protein</fullName>
    </submittedName>
</protein>
<organism evidence="1 2">
    <name type="scientific">Goodea atripinnis</name>
    <dbReference type="NCBI Taxonomy" id="208336"/>
    <lineage>
        <taxon>Eukaryota</taxon>
        <taxon>Metazoa</taxon>
        <taxon>Chordata</taxon>
        <taxon>Craniata</taxon>
        <taxon>Vertebrata</taxon>
        <taxon>Euteleostomi</taxon>
        <taxon>Actinopterygii</taxon>
        <taxon>Neopterygii</taxon>
        <taxon>Teleostei</taxon>
        <taxon>Neoteleostei</taxon>
        <taxon>Acanthomorphata</taxon>
        <taxon>Ovalentaria</taxon>
        <taxon>Atherinomorphae</taxon>
        <taxon>Cyprinodontiformes</taxon>
        <taxon>Goodeidae</taxon>
        <taxon>Goodea</taxon>
    </lineage>
</organism>
<accession>A0ABV0PQ68</accession>